<dbReference type="SMART" id="SM00382">
    <property type="entry name" value="AAA"/>
    <property type="match status" value="1"/>
</dbReference>
<dbReference type="PROSITE" id="PS00211">
    <property type="entry name" value="ABC_TRANSPORTER_1"/>
    <property type="match status" value="1"/>
</dbReference>
<dbReference type="PROSITE" id="PS50929">
    <property type="entry name" value="ABC_TM1F"/>
    <property type="match status" value="1"/>
</dbReference>
<dbReference type="SUPFAM" id="SSF90123">
    <property type="entry name" value="ABC transporter transmembrane region"/>
    <property type="match status" value="1"/>
</dbReference>
<dbReference type="PANTHER" id="PTHR43394">
    <property type="entry name" value="ATP-DEPENDENT PERMEASE MDL1, MITOCHONDRIAL"/>
    <property type="match status" value="1"/>
</dbReference>
<keyword evidence="8 11" id="KW-1133">Transmembrane helix</keyword>
<evidence type="ECO:0000313" key="14">
    <source>
        <dbReference type="EMBL" id="KAI5416539.1"/>
    </source>
</evidence>
<dbReference type="Gramene" id="Psat04G0155200-T1">
    <property type="protein sequence ID" value="KAI5416539.1"/>
    <property type="gene ID" value="KIW84_041552"/>
</dbReference>
<keyword evidence="9 11" id="KW-0472">Membrane</keyword>
<dbReference type="InterPro" id="IPR036640">
    <property type="entry name" value="ABC1_TM_sf"/>
</dbReference>
<feature type="compositionally biased region" description="Basic and acidic residues" evidence="10">
    <location>
        <begin position="15"/>
        <end position="25"/>
    </location>
</feature>
<dbReference type="CDD" id="cd03249">
    <property type="entry name" value="ABC_MTABC3_MDL1_MDL2"/>
    <property type="match status" value="1"/>
</dbReference>
<dbReference type="GO" id="GO:0090374">
    <property type="term" value="P:oligopeptide export from mitochondrion"/>
    <property type="evidence" value="ECO:0007669"/>
    <property type="project" value="TreeGrafter"/>
</dbReference>
<evidence type="ECO:0000256" key="7">
    <source>
        <dbReference type="ARBA" id="ARBA00022840"/>
    </source>
</evidence>
<evidence type="ECO:0000256" key="9">
    <source>
        <dbReference type="ARBA" id="ARBA00023136"/>
    </source>
</evidence>
<feature type="transmembrane region" description="Helical" evidence="11">
    <location>
        <begin position="321"/>
        <end position="342"/>
    </location>
</feature>
<evidence type="ECO:0000256" key="8">
    <source>
        <dbReference type="ARBA" id="ARBA00022989"/>
    </source>
</evidence>
<evidence type="ECO:0000256" key="11">
    <source>
        <dbReference type="SAM" id="Phobius"/>
    </source>
</evidence>
<dbReference type="GO" id="GO:0016887">
    <property type="term" value="F:ATP hydrolysis activity"/>
    <property type="evidence" value="ECO:0007669"/>
    <property type="project" value="InterPro"/>
</dbReference>
<comment type="similarity">
    <text evidence="2">Belongs to the ABC transporter superfamily. ABCB family. Multidrug resistance exporter (TC 3.A.1.201) subfamily.</text>
</comment>
<dbReference type="InterPro" id="IPR039421">
    <property type="entry name" value="Type_1_exporter"/>
</dbReference>
<dbReference type="GO" id="GO:0005524">
    <property type="term" value="F:ATP binding"/>
    <property type="evidence" value="ECO:0007669"/>
    <property type="project" value="UniProtKB-KW"/>
</dbReference>
<keyword evidence="15" id="KW-1185">Reference proteome</keyword>
<sequence>MYGLRAERAPLLEAERGGRRKKLDDSTSEQVSDLEHGDAVPPANVGFLRVFSLAKPEAGKLLIATIALFIAATSSTLVQNFGGKIIDIVSGDIRTPEEKDAALDAVKNTILEILLIVVIGSVCSALRAWIFYSSSERVVARLRKNLFSHLVNQEIAFFDVTRIGELLSRLSEDTQIIKNAATTNLSEALRNLSTAFIGLGFMLATSWKLTLLSLAVVPVISAGVRRFGRFLRELSNKTQAAAAVASSIAEIFCSGRLSIEVERYSEKVNESLKLGLKQAKAIGLFSGGINAASTLSVIIVVIYGANLTIKGAMSSGDLTSFILYSLSVGSSISGLSGLYTVVMKAAGASRRVFQLLDRASSMPMSGDKCPLGDHDGEVELDDIWFSYPSRPNQMVIKGITMKLQPGSKVALVGPSGGGKVSPYLVVNILSYIFYKTTIANLIERFYDPTKGKILVNGVPLVEISHRHLHKKISIVSQEPTLFNCSIEENIAYGFDGKIEDADIENAAKMANAHEFISKFPEKYKTFVGERGIRLSGGQKQRIAIARALLMDPKILLLDEATSALDAESEYLVQDAMDLIMKGRTVLVIAHRLSTVKTANTVAVVSDGQIVERGTHDELLDKNGVYTALVRRQLQTTKTEI</sequence>
<dbReference type="Pfam" id="PF00664">
    <property type="entry name" value="ABC_membrane"/>
    <property type="match status" value="1"/>
</dbReference>
<feature type="transmembrane region" description="Helical" evidence="11">
    <location>
        <begin position="113"/>
        <end position="132"/>
    </location>
</feature>
<evidence type="ECO:0000256" key="3">
    <source>
        <dbReference type="ARBA" id="ARBA00022448"/>
    </source>
</evidence>
<evidence type="ECO:0000256" key="1">
    <source>
        <dbReference type="ARBA" id="ARBA00004128"/>
    </source>
</evidence>
<dbReference type="GO" id="GO:0015421">
    <property type="term" value="F:ABC-type oligopeptide transporter activity"/>
    <property type="evidence" value="ECO:0007669"/>
    <property type="project" value="TreeGrafter"/>
</dbReference>
<proteinExistence type="inferred from homology"/>
<evidence type="ECO:0000256" key="6">
    <source>
        <dbReference type="ARBA" id="ARBA00022741"/>
    </source>
</evidence>
<dbReference type="GO" id="GO:0005774">
    <property type="term" value="C:vacuolar membrane"/>
    <property type="evidence" value="ECO:0007669"/>
    <property type="project" value="UniProtKB-SubCell"/>
</dbReference>
<feature type="domain" description="ABC transmembrane type-1" evidence="13">
    <location>
        <begin position="62"/>
        <end position="344"/>
    </location>
</feature>
<dbReference type="GO" id="GO:0005743">
    <property type="term" value="C:mitochondrial inner membrane"/>
    <property type="evidence" value="ECO:0007669"/>
    <property type="project" value="TreeGrafter"/>
</dbReference>
<keyword evidence="5 11" id="KW-0812">Transmembrane</keyword>
<keyword evidence="6" id="KW-0547">Nucleotide-binding</keyword>
<evidence type="ECO:0000256" key="2">
    <source>
        <dbReference type="ARBA" id="ARBA00007577"/>
    </source>
</evidence>
<evidence type="ECO:0000256" key="10">
    <source>
        <dbReference type="SAM" id="MobiDB-lite"/>
    </source>
</evidence>
<keyword evidence="4" id="KW-0926">Vacuole</keyword>
<feature type="transmembrane region" description="Helical" evidence="11">
    <location>
        <begin position="281"/>
        <end position="309"/>
    </location>
</feature>
<evidence type="ECO:0000256" key="4">
    <source>
        <dbReference type="ARBA" id="ARBA00022554"/>
    </source>
</evidence>
<dbReference type="FunFam" id="1.20.1560.10:FF:000058">
    <property type="entry name" value="ABC transporter B family member 25"/>
    <property type="match status" value="1"/>
</dbReference>
<dbReference type="Gene3D" id="3.40.50.300">
    <property type="entry name" value="P-loop containing nucleotide triphosphate hydrolases"/>
    <property type="match status" value="1"/>
</dbReference>
<evidence type="ECO:0000256" key="5">
    <source>
        <dbReference type="ARBA" id="ARBA00022692"/>
    </source>
</evidence>
<dbReference type="InterPro" id="IPR003593">
    <property type="entry name" value="AAA+_ATPase"/>
</dbReference>
<dbReference type="InterPro" id="IPR017871">
    <property type="entry name" value="ABC_transporter-like_CS"/>
</dbReference>
<reference evidence="14 15" key="1">
    <citation type="journal article" date="2022" name="Nat. Genet.">
        <title>Improved pea reference genome and pan-genome highlight genomic features and evolutionary characteristics.</title>
        <authorList>
            <person name="Yang T."/>
            <person name="Liu R."/>
            <person name="Luo Y."/>
            <person name="Hu S."/>
            <person name="Wang D."/>
            <person name="Wang C."/>
            <person name="Pandey M.K."/>
            <person name="Ge S."/>
            <person name="Xu Q."/>
            <person name="Li N."/>
            <person name="Li G."/>
            <person name="Huang Y."/>
            <person name="Saxena R.K."/>
            <person name="Ji Y."/>
            <person name="Li M."/>
            <person name="Yan X."/>
            <person name="He Y."/>
            <person name="Liu Y."/>
            <person name="Wang X."/>
            <person name="Xiang C."/>
            <person name="Varshney R.K."/>
            <person name="Ding H."/>
            <person name="Gao S."/>
            <person name="Zong X."/>
        </authorList>
    </citation>
    <scope>NUCLEOTIDE SEQUENCE [LARGE SCALE GENOMIC DNA]</scope>
    <source>
        <strain evidence="14 15">cv. Zhongwan 6</strain>
    </source>
</reference>
<keyword evidence="7" id="KW-0067">ATP-binding</keyword>
<dbReference type="InterPro" id="IPR011527">
    <property type="entry name" value="ABC1_TM_dom"/>
</dbReference>
<dbReference type="EMBL" id="JAMSHJ010000004">
    <property type="protein sequence ID" value="KAI5416539.1"/>
    <property type="molecule type" value="Genomic_DNA"/>
</dbReference>
<dbReference type="PANTHER" id="PTHR43394:SF1">
    <property type="entry name" value="ATP-BINDING CASSETTE SUB-FAMILY B MEMBER 10, MITOCHONDRIAL"/>
    <property type="match status" value="1"/>
</dbReference>
<protein>
    <submittedName>
        <fullName evidence="14">ABC transporter B member 25</fullName>
    </submittedName>
</protein>
<evidence type="ECO:0000259" key="13">
    <source>
        <dbReference type="PROSITE" id="PS50929"/>
    </source>
</evidence>
<gene>
    <name evidence="14" type="ORF">KIW84_041552</name>
</gene>
<dbReference type="GO" id="GO:0010044">
    <property type="term" value="P:response to aluminum ion"/>
    <property type="evidence" value="ECO:0007669"/>
    <property type="project" value="UniProtKB-ARBA"/>
</dbReference>
<accession>A0A9D4XAH2</accession>
<organism evidence="14 15">
    <name type="scientific">Pisum sativum</name>
    <name type="common">Garden pea</name>
    <name type="synonym">Lathyrus oleraceus</name>
    <dbReference type="NCBI Taxonomy" id="3888"/>
    <lineage>
        <taxon>Eukaryota</taxon>
        <taxon>Viridiplantae</taxon>
        <taxon>Streptophyta</taxon>
        <taxon>Embryophyta</taxon>
        <taxon>Tracheophyta</taxon>
        <taxon>Spermatophyta</taxon>
        <taxon>Magnoliopsida</taxon>
        <taxon>eudicotyledons</taxon>
        <taxon>Gunneridae</taxon>
        <taxon>Pentapetalae</taxon>
        <taxon>rosids</taxon>
        <taxon>fabids</taxon>
        <taxon>Fabales</taxon>
        <taxon>Fabaceae</taxon>
        <taxon>Papilionoideae</taxon>
        <taxon>50 kb inversion clade</taxon>
        <taxon>NPAAA clade</taxon>
        <taxon>Hologalegina</taxon>
        <taxon>IRL clade</taxon>
        <taxon>Fabeae</taxon>
        <taxon>Lathyrus</taxon>
    </lineage>
</organism>
<comment type="subcellular location">
    <subcellularLocation>
        <location evidence="1">Vacuole membrane</location>
        <topology evidence="1">Multi-pass membrane protein</topology>
    </subcellularLocation>
</comment>
<dbReference type="AlphaFoldDB" id="A0A9D4XAH2"/>
<dbReference type="SUPFAM" id="SSF52540">
    <property type="entry name" value="P-loop containing nucleoside triphosphate hydrolases"/>
    <property type="match status" value="1"/>
</dbReference>
<comment type="caution">
    <text evidence="14">The sequence shown here is derived from an EMBL/GenBank/DDBJ whole genome shotgun (WGS) entry which is preliminary data.</text>
</comment>
<dbReference type="Gene3D" id="1.20.1560.10">
    <property type="entry name" value="ABC transporter type 1, transmembrane domain"/>
    <property type="match status" value="1"/>
</dbReference>
<evidence type="ECO:0000313" key="15">
    <source>
        <dbReference type="Proteomes" id="UP001058974"/>
    </source>
</evidence>
<dbReference type="Pfam" id="PF00005">
    <property type="entry name" value="ABC_tran"/>
    <property type="match status" value="1"/>
</dbReference>
<name>A0A9D4XAH2_PEA</name>
<feature type="region of interest" description="Disordered" evidence="10">
    <location>
        <begin position="15"/>
        <end position="37"/>
    </location>
</feature>
<dbReference type="FunFam" id="3.40.50.300:FF:000836">
    <property type="entry name" value="ABC transporter B family member 25"/>
    <property type="match status" value="1"/>
</dbReference>
<dbReference type="InterPro" id="IPR027417">
    <property type="entry name" value="P-loop_NTPase"/>
</dbReference>
<feature type="transmembrane region" description="Helical" evidence="11">
    <location>
        <begin position="58"/>
        <end position="78"/>
    </location>
</feature>
<keyword evidence="3" id="KW-0813">Transport</keyword>
<dbReference type="Proteomes" id="UP001058974">
    <property type="component" value="Chromosome 4"/>
</dbReference>
<evidence type="ECO:0000259" key="12">
    <source>
        <dbReference type="PROSITE" id="PS50893"/>
    </source>
</evidence>
<feature type="domain" description="ABC transporter" evidence="12">
    <location>
        <begin position="378"/>
        <end position="631"/>
    </location>
</feature>
<dbReference type="InterPro" id="IPR003439">
    <property type="entry name" value="ABC_transporter-like_ATP-bd"/>
</dbReference>
<dbReference type="PROSITE" id="PS50893">
    <property type="entry name" value="ABC_TRANSPORTER_2"/>
    <property type="match status" value="1"/>
</dbReference>